<dbReference type="EMBL" id="BMWY01000002">
    <property type="protein sequence ID" value="GGZ48899.1"/>
    <property type="molecule type" value="Genomic_DNA"/>
</dbReference>
<organism evidence="1 2">
    <name type="scientific">Mesonia mobilis</name>
    <dbReference type="NCBI Taxonomy" id="369791"/>
    <lineage>
        <taxon>Bacteria</taxon>
        <taxon>Pseudomonadati</taxon>
        <taxon>Bacteroidota</taxon>
        <taxon>Flavobacteriia</taxon>
        <taxon>Flavobacteriales</taxon>
        <taxon>Flavobacteriaceae</taxon>
        <taxon>Mesonia</taxon>
    </lineage>
</organism>
<reference evidence="2" key="1">
    <citation type="journal article" date="2019" name="Int. J. Syst. Evol. Microbiol.">
        <title>The Global Catalogue of Microorganisms (GCM) 10K type strain sequencing project: providing services to taxonomists for standard genome sequencing and annotation.</title>
        <authorList>
            <consortium name="The Broad Institute Genomics Platform"/>
            <consortium name="The Broad Institute Genome Sequencing Center for Infectious Disease"/>
            <person name="Wu L."/>
            <person name="Ma J."/>
        </authorList>
    </citation>
    <scope>NUCLEOTIDE SEQUENCE [LARGE SCALE GENOMIC DNA]</scope>
    <source>
        <strain evidence="2">KCTC 12708</strain>
    </source>
</reference>
<dbReference type="NCBIfam" id="TIGR03696">
    <property type="entry name" value="Rhs_assc_core"/>
    <property type="match status" value="1"/>
</dbReference>
<evidence type="ECO:0008006" key="3">
    <source>
        <dbReference type="Google" id="ProtNLM"/>
    </source>
</evidence>
<keyword evidence="2" id="KW-1185">Reference proteome</keyword>
<dbReference type="Proteomes" id="UP000615593">
    <property type="component" value="Unassembled WGS sequence"/>
</dbReference>
<evidence type="ECO:0000313" key="2">
    <source>
        <dbReference type="Proteomes" id="UP000615593"/>
    </source>
</evidence>
<accession>A0ABQ3BKW0</accession>
<proteinExistence type="predicted"/>
<sequence length="340" mass="38915">MDDYYDMQDRMLLPGRHGNTSDYRYGFNGKEADNEIKGEGLQIDYGFRIYDPRLGRFLSQDPLFKSFPWYTPYQFAGNKPIESVDLDGLEELDYRVLQKDEEFVYLRVSVDREVHYNSNQGKLIIHNLDSNEKYDDFGYKYQELDEMFSTNSEKNPHVRPFNLINGNLNEKGKYSIVVNKADYKKYVDDGIIIGILPSPNRVTGGISLQTVDVKLKRRKSSIIIVGDIESNFISLDIKFDSNTADFKETSDYRSNIDNVIKEAGKDNIIEITTNAAYPEGTTESTKVSGDLTAGEMLDNRGEAIKKELIKKGVDENRIKLKRGNVSSGTTNTDFEFKKKK</sequence>
<comment type="caution">
    <text evidence="1">The sequence shown here is derived from an EMBL/GenBank/DDBJ whole genome shotgun (WGS) entry which is preliminary data.</text>
</comment>
<dbReference type="InterPro" id="IPR022385">
    <property type="entry name" value="Rhs_assc_core"/>
</dbReference>
<dbReference type="PANTHER" id="PTHR32305:SF15">
    <property type="entry name" value="PROTEIN RHSA-RELATED"/>
    <property type="match status" value="1"/>
</dbReference>
<evidence type="ECO:0000313" key="1">
    <source>
        <dbReference type="EMBL" id="GGZ48899.1"/>
    </source>
</evidence>
<dbReference type="InterPro" id="IPR050708">
    <property type="entry name" value="T6SS_VgrG/RHS"/>
</dbReference>
<dbReference type="Gene3D" id="2.180.10.10">
    <property type="entry name" value="RHS repeat-associated core"/>
    <property type="match status" value="1"/>
</dbReference>
<name>A0ABQ3BKW0_9FLAO</name>
<dbReference type="PANTHER" id="PTHR32305">
    <property type="match status" value="1"/>
</dbReference>
<gene>
    <name evidence="1" type="ORF">GCM10008088_07770</name>
</gene>
<protein>
    <recommendedName>
        <fullName evidence="3">RHS repeat-associated core domain-containing protein</fullName>
    </recommendedName>
</protein>